<dbReference type="InterPro" id="IPR011010">
    <property type="entry name" value="DNA_brk_join_enz"/>
</dbReference>
<organism evidence="2 3">
    <name type="scientific">Tsukamurella pseudospumae</name>
    <dbReference type="NCBI Taxonomy" id="239498"/>
    <lineage>
        <taxon>Bacteria</taxon>
        <taxon>Bacillati</taxon>
        <taxon>Actinomycetota</taxon>
        <taxon>Actinomycetes</taxon>
        <taxon>Mycobacteriales</taxon>
        <taxon>Tsukamurellaceae</taxon>
        <taxon>Tsukamurella</taxon>
    </lineage>
</organism>
<evidence type="ECO:0000256" key="1">
    <source>
        <dbReference type="ARBA" id="ARBA00023172"/>
    </source>
</evidence>
<dbReference type="SUPFAM" id="SSF56349">
    <property type="entry name" value="DNA breaking-rejoining enzymes"/>
    <property type="match status" value="1"/>
</dbReference>
<protein>
    <recommendedName>
        <fullName evidence="4">Tyr recombinase domain-containing protein</fullName>
    </recommendedName>
</protein>
<dbReference type="Proteomes" id="UP000070409">
    <property type="component" value="Unassembled WGS sequence"/>
</dbReference>
<dbReference type="InterPro" id="IPR013762">
    <property type="entry name" value="Integrase-like_cat_sf"/>
</dbReference>
<reference evidence="2 3" key="1">
    <citation type="submission" date="2016-02" db="EMBL/GenBank/DDBJ databases">
        <authorList>
            <person name="Teng J.L."/>
            <person name="Tang Y."/>
            <person name="Huang Y."/>
            <person name="Guo F."/>
            <person name="Wei W."/>
            <person name="Chen J.H."/>
            <person name="Wong S.Y."/>
            <person name="Lau S.K."/>
            <person name="Woo P.C."/>
        </authorList>
    </citation>
    <scope>NUCLEOTIDE SEQUENCE [LARGE SCALE GENOMIC DNA]</scope>
    <source>
        <strain evidence="2 3">JCM 13375</strain>
    </source>
</reference>
<accession>A0A137ZI58</accession>
<evidence type="ECO:0008006" key="4">
    <source>
        <dbReference type="Google" id="ProtNLM"/>
    </source>
</evidence>
<comment type="caution">
    <text evidence="2">The sequence shown here is derived from an EMBL/GenBank/DDBJ whole genome shotgun (WGS) entry which is preliminary data.</text>
</comment>
<gene>
    <name evidence="2" type="ORF">AXK61_20945</name>
</gene>
<proteinExistence type="predicted"/>
<evidence type="ECO:0000313" key="2">
    <source>
        <dbReference type="EMBL" id="KXO97843.1"/>
    </source>
</evidence>
<keyword evidence="3" id="KW-1185">Reference proteome</keyword>
<keyword evidence="1" id="KW-0233">DNA recombination</keyword>
<name>A0A137ZI58_9ACTN</name>
<sequence>MPVEKFIDDVTVPSITAAGLAASTTTLYTTAMTRARTELRGLPLADAATYGELEAALQHIAERYGLGAAKNAKKALNGHFIAPLLRHGVIDRNPLQATIDLVSMAKEATESPRGSADLTDAHRRAVVAHLLAIDPTDGVPVKSKSRWSYAHRLAVRRNAIDQCLLQAATGLRLQEAVNQRWSDITGDGILTTTFPKPVRVGGESVRKPRTIPILLPEVAAHLRDRAGHAAGEYAIPHPADADRPWGLAAAKEGMAALYVELAETLKIDPLLTLRSHAWRTVINRAFIAAGVPAAQRVAYLGHTEGVNAASYTHGVSLTAIQALIPSDPKTTV</sequence>
<dbReference type="EMBL" id="LSRE01000015">
    <property type="protein sequence ID" value="KXO97843.1"/>
    <property type="molecule type" value="Genomic_DNA"/>
</dbReference>
<evidence type="ECO:0000313" key="3">
    <source>
        <dbReference type="Proteomes" id="UP000070409"/>
    </source>
</evidence>
<dbReference type="Gene3D" id="1.10.443.10">
    <property type="entry name" value="Intergrase catalytic core"/>
    <property type="match status" value="1"/>
</dbReference>